<feature type="region of interest" description="Disordered" evidence="2">
    <location>
        <begin position="580"/>
        <end position="632"/>
    </location>
</feature>
<feature type="region of interest" description="Disordered" evidence="2">
    <location>
        <begin position="225"/>
        <end position="342"/>
    </location>
</feature>
<dbReference type="EMBL" id="JAWCUI010000010">
    <property type="protein sequence ID" value="KAL1900291.1"/>
    <property type="molecule type" value="Genomic_DNA"/>
</dbReference>
<feature type="coiled-coil region" evidence="1">
    <location>
        <begin position="76"/>
        <end position="148"/>
    </location>
</feature>
<feature type="compositionally biased region" description="Low complexity" evidence="2">
    <location>
        <begin position="309"/>
        <end position="325"/>
    </location>
</feature>
<sequence>MSNKSTPSPQQRPTNQNQVDESQLPAGHCRYILLLPEVKGQRCGCAHFNLNRSTPGAICECGHLSCYHVSNGEPLSTSENQELSLIKQRLELLEREHVELHQLRRDFMMLQERIGQDHDRHREAIVRVSELEEQVERVRNEVKEDVRDAYHNLGRAWDSITDLMHSKKMAESHFRHVTERLHDIDSKVSHIGERQLELVDMDISLEGRIEDLEELEDRIEALEENEDAKQESIKHGSRSSHNNGSYSRHRTRPSAPPPEGGEASNGHSTRSQPQRRSPSPAFTLDPSTPKAVSASLPSTREPTNAITLPEAATPTDASSSTPSSTNGHDRLAPSTKSATPSSTLLPPAVIAVRSAARASQTSSNELWTVHVSLLPTPTRPFPFERDTTAYKRCLSRGLHQMVAVNGSSADAFEEAITKSFGRILRGRKWAPLQALPCTAETLAGLPMLRPLDPLLLDERFDQDFLRNNCAVCDTNGKIDSLYIAMRDRTLSWHSIRRLPVCIEDLEPCWGFDVLLDANDPFVDDEYENDINSSEDEVMGGMPRPSAGDIVATIPSLKRAASEMSRSSSFGSATASTVCTSGTAQGAAPTSAASTATATATTSAAEGEGSRPKVPRIYPLPNIVEVRRGVKTS</sequence>
<reference evidence="3 4" key="1">
    <citation type="journal article" date="2024" name="IMA Fungus">
        <title>IMA Genome - F19 : A genome assembly and annotation guide to empower mycologists, including annotated draft genome sequences of Ceratocystis pirilliformis, Diaporthe australafricana, Fusarium ophioides, Paecilomyces lecythidis, and Sporothrix stenoceras.</title>
        <authorList>
            <person name="Aylward J."/>
            <person name="Wilson A.M."/>
            <person name="Visagie C.M."/>
            <person name="Spraker J."/>
            <person name="Barnes I."/>
            <person name="Buitendag C."/>
            <person name="Ceriani C."/>
            <person name="Del Mar Angel L."/>
            <person name="du Plessis D."/>
            <person name="Fuchs T."/>
            <person name="Gasser K."/>
            <person name="Kramer D."/>
            <person name="Li W."/>
            <person name="Munsamy K."/>
            <person name="Piso A."/>
            <person name="Price J.L."/>
            <person name="Sonnekus B."/>
            <person name="Thomas C."/>
            <person name="van der Nest A."/>
            <person name="van Dijk A."/>
            <person name="van Heerden A."/>
            <person name="van Vuuren N."/>
            <person name="Yilmaz N."/>
            <person name="Duong T.A."/>
            <person name="van der Merwe N.A."/>
            <person name="Wingfield M.J."/>
            <person name="Wingfield B.D."/>
        </authorList>
    </citation>
    <scope>NUCLEOTIDE SEQUENCE [LARGE SCALE GENOMIC DNA]</scope>
    <source>
        <strain evidence="3 4">CMW 5346</strain>
    </source>
</reference>
<feature type="compositionally biased region" description="Low complexity" evidence="2">
    <location>
        <begin position="580"/>
        <end position="606"/>
    </location>
</feature>
<evidence type="ECO:0000313" key="4">
    <source>
        <dbReference type="Proteomes" id="UP001583186"/>
    </source>
</evidence>
<evidence type="ECO:0000313" key="3">
    <source>
        <dbReference type="EMBL" id="KAL1900291.1"/>
    </source>
</evidence>
<dbReference type="Proteomes" id="UP001583186">
    <property type="component" value="Unassembled WGS sequence"/>
</dbReference>
<protein>
    <submittedName>
        <fullName evidence="3">Uncharacterized protein</fullName>
    </submittedName>
</protein>
<keyword evidence="4" id="KW-1185">Reference proteome</keyword>
<proteinExistence type="predicted"/>
<comment type="caution">
    <text evidence="3">The sequence shown here is derived from an EMBL/GenBank/DDBJ whole genome shotgun (WGS) entry which is preliminary data.</text>
</comment>
<evidence type="ECO:0000256" key="1">
    <source>
        <dbReference type="SAM" id="Coils"/>
    </source>
</evidence>
<keyword evidence="1" id="KW-0175">Coiled coil</keyword>
<name>A0ABR3ZI10_9PEZI</name>
<feature type="compositionally biased region" description="Low complexity" evidence="2">
    <location>
        <begin position="332"/>
        <end position="342"/>
    </location>
</feature>
<feature type="compositionally biased region" description="Low complexity" evidence="2">
    <location>
        <begin position="270"/>
        <end position="280"/>
    </location>
</feature>
<accession>A0ABR3ZI10</accession>
<feature type="compositionally biased region" description="Polar residues" evidence="2">
    <location>
        <begin position="295"/>
        <end position="306"/>
    </location>
</feature>
<feature type="region of interest" description="Disordered" evidence="2">
    <location>
        <begin position="1"/>
        <end position="21"/>
    </location>
</feature>
<gene>
    <name evidence="3" type="ORF">Sste5346_002602</name>
</gene>
<organism evidence="3 4">
    <name type="scientific">Sporothrix stenoceras</name>
    <dbReference type="NCBI Taxonomy" id="5173"/>
    <lineage>
        <taxon>Eukaryota</taxon>
        <taxon>Fungi</taxon>
        <taxon>Dikarya</taxon>
        <taxon>Ascomycota</taxon>
        <taxon>Pezizomycotina</taxon>
        <taxon>Sordariomycetes</taxon>
        <taxon>Sordariomycetidae</taxon>
        <taxon>Ophiostomatales</taxon>
        <taxon>Ophiostomataceae</taxon>
        <taxon>Sporothrix</taxon>
    </lineage>
</organism>
<evidence type="ECO:0000256" key="2">
    <source>
        <dbReference type="SAM" id="MobiDB-lite"/>
    </source>
</evidence>